<reference evidence="2" key="2">
    <citation type="submission" date="2013-06" db="EMBL/GenBank/DDBJ databases">
        <title>Draft genome sequence of Clostridium hylemonae (DSM 15053).</title>
        <authorList>
            <person name="Sudarsanam P."/>
            <person name="Ley R."/>
            <person name="Guruge J."/>
            <person name="Turnbaugh P.J."/>
            <person name="Mahowald M."/>
            <person name="Liep D."/>
            <person name="Gordon J."/>
        </authorList>
    </citation>
    <scope>NUCLEOTIDE SEQUENCE</scope>
    <source>
        <strain evidence="2">DSM 15053</strain>
    </source>
</reference>
<evidence type="ECO:0000313" key="2">
    <source>
        <dbReference type="EMBL" id="EEG75066.1"/>
    </source>
</evidence>
<proteinExistence type="predicted"/>
<dbReference type="HOGENOM" id="CLU_087863_0_0_9"/>
<gene>
    <name evidence="2" type="ORF">CLOHYLEM_05027</name>
</gene>
<dbReference type="Proteomes" id="UP000004893">
    <property type="component" value="Unassembled WGS sequence"/>
</dbReference>
<protein>
    <submittedName>
        <fullName evidence="2">AP endonuclease, family 2</fullName>
    </submittedName>
</protein>
<dbReference type="GO" id="GO:0004519">
    <property type="term" value="F:endonuclease activity"/>
    <property type="evidence" value="ECO:0007669"/>
    <property type="project" value="UniProtKB-KW"/>
</dbReference>
<dbReference type="AlphaFoldDB" id="C0BYY8"/>
<evidence type="ECO:0000313" key="3">
    <source>
        <dbReference type="Proteomes" id="UP000004893"/>
    </source>
</evidence>
<dbReference type="Pfam" id="PF01261">
    <property type="entry name" value="AP_endonuc_2"/>
    <property type="match status" value="1"/>
</dbReference>
<accession>C0BYY8</accession>
<dbReference type="STRING" id="553973.CLOHYLEM_05027"/>
<dbReference type="OrthoDB" id="256906at2"/>
<keyword evidence="2" id="KW-0378">Hydrolase</keyword>
<keyword evidence="3" id="KW-1185">Reference proteome</keyword>
<dbReference type="SUPFAM" id="SSF51658">
    <property type="entry name" value="Xylose isomerase-like"/>
    <property type="match status" value="1"/>
</dbReference>
<dbReference type="Gene3D" id="3.20.20.150">
    <property type="entry name" value="Divalent-metal-dependent TIM barrel enzymes"/>
    <property type="match status" value="1"/>
</dbReference>
<dbReference type="InterPro" id="IPR013022">
    <property type="entry name" value="Xyl_isomerase-like_TIM-brl"/>
</dbReference>
<comment type="caution">
    <text evidence="2">The sequence shown here is derived from an EMBL/GenBank/DDBJ whole genome shotgun (WGS) entry which is preliminary data.</text>
</comment>
<evidence type="ECO:0000259" key="1">
    <source>
        <dbReference type="Pfam" id="PF01261"/>
    </source>
</evidence>
<dbReference type="PANTHER" id="PTHR12110">
    <property type="entry name" value="HYDROXYPYRUVATE ISOMERASE"/>
    <property type="match status" value="1"/>
</dbReference>
<sequence length="276" mass="30796">MKNKIGFCEWVMPIKGPSVFAIAAGLGADGVQIDDWGSYSQSFPMAEKRIQHLYTEEAKKCGMEIASMGCNGFSRAGGLVNRLGTPEGDISLLAIRTGIRTCVEMNVPLLMLPCCWDGYLRTEADIENASEMLRTVCKEAEEKNVTVAVETVLSPKKLKEMSDYIGSTSFKIYYDTQNTQYFAGACPSEELRQMDVSDIAEVHFKEGLADVQGCRCFGEGETGFEESAEVLCRGGYEGWLMIENFYRKPAFKSGCRDVYEAMKRDVETLRRAFALW</sequence>
<keyword evidence="2" id="KW-0540">Nuclease</keyword>
<dbReference type="InterPro" id="IPR036237">
    <property type="entry name" value="Xyl_isomerase-like_sf"/>
</dbReference>
<dbReference type="eggNOG" id="COG1082">
    <property type="taxonomic scope" value="Bacteria"/>
</dbReference>
<dbReference type="InterPro" id="IPR050312">
    <property type="entry name" value="IolE/XylAMocC-like"/>
</dbReference>
<dbReference type="EMBL" id="ABYI02000018">
    <property type="protein sequence ID" value="EEG75066.1"/>
    <property type="molecule type" value="Genomic_DNA"/>
</dbReference>
<reference evidence="2" key="1">
    <citation type="submission" date="2009-02" db="EMBL/GenBank/DDBJ databases">
        <authorList>
            <person name="Fulton L."/>
            <person name="Clifton S."/>
            <person name="Fulton B."/>
            <person name="Xu J."/>
            <person name="Minx P."/>
            <person name="Pepin K.H."/>
            <person name="Johnson M."/>
            <person name="Bhonagiri V."/>
            <person name="Nash W.E."/>
            <person name="Mardis E.R."/>
            <person name="Wilson R.K."/>
        </authorList>
    </citation>
    <scope>NUCLEOTIDE SEQUENCE [LARGE SCALE GENOMIC DNA]</scope>
    <source>
        <strain evidence="2">DSM 15053</strain>
    </source>
</reference>
<feature type="domain" description="Xylose isomerase-like TIM barrel" evidence="1">
    <location>
        <begin position="20"/>
        <end position="257"/>
    </location>
</feature>
<dbReference type="RefSeq" id="WP_006442360.1">
    <property type="nucleotide sequence ID" value="NZ_CP036524.1"/>
</dbReference>
<name>C0BYY8_9FIRM</name>
<organism evidence="2 3">
    <name type="scientific">[Clostridium] hylemonae DSM 15053</name>
    <dbReference type="NCBI Taxonomy" id="553973"/>
    <lineage>
        <taxon>Bacteria</taxon>
        <taxon>Bacillati</taxon>
        <taxon>Bacillota</taxon>
        <taxon>Clostridia</taxon>
        <taxon>Lachnospirales</taxon>
        <taxon>Lachnospiraceae</taxon>
    </lineage>
</organism>
<keyword evidence="2" id="KW-0255">Endonuclease</keyword>